<comment type="caution">
    <text evidence="2">The sequence shown here is derived from an EMBL/GenBank/DDBJ whole genome shotgun (WGS) entry which is preliminary data.</text>
</comment>
<organism evidence="2 3">
    <name type="scientific">Burkholderia ubonensis</name>
    <dbReference type="NCBI Taxonomy" id="101571"/>
    <lineage>
        <taxon>Bacteria</taxon>
        <taxon>Pseudomonadati</taxon>
        <taxon>Pseudomonadota</taxon>
        <taxon>Betaproteobacteria</taxon>
        <taxon>Burkholderiales</taxon>
        <taxon>Burkholderiaceae</taxon>
        <taxon>Burkholderia</taxon>
        <taxon>Burkholderia cepacia complex</taxon>
    </lineage>
</organism>
<evidence type="ECO:0000313" key="2">
    <source>
        <dbReference type="EMBL" id="KWA83839.1"/>
    </source>
</evidence>
<proteinExistence type="predicted"/>
<accession>A0A106QBA2</accession>
<name>A0A106QBA2_9BURK</name>
<reference evidence="2 3" key="1">
    <citation type="submission" date="2015-11" db="EMBL/GenBank/DDBJ databases">
        <title>Expanding the genomic diversity of Burkholderia species for the development of highly accurate diagnostics.</title>
        <authorList>
            <person name="Sahl J."/>
            <person name="Keim P."/>
            <person name="Wagner D."/>
        </authorList>
    </citation>
    <scope>NUCLEOTIDE SEQUENCE [LARGE SCALE GENOMIC DNA]</scope>
    <source>
        <strain evidence="2 3">MSMB2087WGS</strain>
    </source>
</reference>
<dbReference type="RefSeq" id="WP_157657683.1">
    <property type="nucleotide sequence ID" value="NZ_LPHD01000049.1"/>
</dbReference>
<feature type="region of interest" description="Disordered" evidence="1">
    <location>
        <begin position="420"/>
        <end position="439"/>
    </location>
</feature>
<evidence type="ECO:0000313" key="3">
    <source>
        <dbReference type="Proteomes" id="UP000060630"/>
    </source>
</evidence>
<sequence>MIKSSDAELYRSAGAEAAKHGATFVGPAATYKYGLFRLADGREVEIHLYHVRDGKWPKDIEQFLARQALSRGRNRDKMLSRLLELAREGNARLLDDHWEGPHHWYSFEIQDGRVVEIRGSKLITSGWPTDIDGYLRWSAARCQTDVEPKSKTELFKEFKETVERNNAVVLSPDWLGARQPHDVMLSDGTVRKLKPNQLKYFGWPTVPLDELRKMAAPYPVHILPDTADTETQMFRIKVSDGVYLEGSFAELKAQWAIDVPGLIFEATQWAEREGLRMAPAKWLGIMADYEFINEAGESLRRKLPAADAFEARRVNDAELAKLRRVGTMHGAKLLTGTFAGKDAAYAWEKDGKVITASAQQLIVASREQSKFDTLKTRVKDFGLEAELLSTEWAGMCAAYRWRLAGGSEVTAKLSQLRSLARNQPSDGAPAKASRSRSDEAKVFQTGAGDKALEVLRDWADGVGIKLLSTDWVDPGASYEWALPDGTVVAASLKKVRNCTRAVLRQRNEVEVLADETVLTMEDCPTLLERIATSKSR</sequence>
<dbReference type="Proteomes" id="UP000060630">
    <property type="component" value="Unassembled WGS sequence"/>
</dbReference>
<evidence type="ECO:0000256" key="1">
    <source>
        <dbReference type="SAM" id="MobiDB-lite"/>
    </source>
</evidence>
<protein>
    <submittedName>
        <fullName evidence="2">Uncharacterized protein</fullName>
    </submittedName>
</protein>
<gene>
    <name evidence="2" type="ORF">WL29_20965</name>
</gene>
<dbReference type="AlphaFoldDB" id="A0A106QBA2"/>
<dbReference type="EMBL" id="LPHD01000049">
    <property type="protein sequence ID" value="KWA83839.1"/>
    <property type="molecule type" value="Genomic_DNA"/>
</dbReference>